<dbReference type="InterPro" id="IPR036388">
    <property type="entry name" value="WH-like_DNA-bd_sf"/>
</dbReference>
<evidence type="ECO:0000256" key="1">
    <source>
        <dbReference type="SAM" id="Coils"/>
    </source>
</evidence>
<name>A0ABV6QV10_9ACTN</name>
<dbReference type="RefSeq" id="WP_380052219.1">
    <property type="nucleotide sequence ID" value="NZ_JBHLTC010000034.1"/>
</dbReference>
<feature type="coiled-coil region" evidence="1">
    <location>
        <begin position="14"/>
        <end position="41"/>
    </location>
</feature>
<proteinExistence type="predicted"/>
<dbReference type="EMBL" id="JBHLTC010000034">
    <property type="protein sequence ID" value="MFC0627442.1"/>
    <property type="molecule type" value="Genomic_DNA"/>
</dbReference>
<gene>
    <name evidence="3" type="ORF">ACFFGN_25435</name>
</gene>
<evidence type="ECO:0000313" key="4">
    <source>
        <dbReference type="Proteomes" id="UP001589890"/>
    </source>
</evidence>
<dbReference type="InterPro" id="IPR005561">
    <property type="entry name" value="ANTAR"/>
</dbReference>
<dbReference type="Proteomes" id="UP001589890">
    <property type="component" value="Unassembled WGS sequence"/>
</dbReference>
<sequence>MDELELRLSAQRVVALEEQARQHAEAEAAHAQREAETLQVAIDINRVIGQALGLLMERYELEPDRAFDVLRRYSQDSNRKLDVAHEIVTARHFRPTERPRHQTRPLVGHATTLAPITRSTWRLWPGGPRPWSTSR</sequence>
<dbReference type="Gene3D" id="1.10.10.10">
    <property type="entry name" value="Winged helix-like DNA-binding domain superfamily/Winged helix DNA-binding domain"/>
    <property type="match status" value="1"/>
</dbReference>
<organism evidence="3 4">
    <name type="scientific">Kribbella deserti</name>
    <dbReference type="NCBI Taxonomy" id="1926257"/>
    <lineage>
        <taxon>Bacteria</taxon>
        <taxon>Bacillati</taxon>
        <taxon>Actinomycetota</taxon>
        <taxon>Actinomycetes</taxon>
        <taxon>Propionibacteriales</taxon>
        <taxon>Kribbellaceae</taxon>
        <taxon>Kribbella</taxon>
    </lineage>
</organism>
<protein>
    <submittedName>
        <fullName evidence="3">ANTAR domain-containing protein</fullName>
    </submittedName>
</protein>
<comment type="caution">
    <text evidence="3">The sequence shown here is derived from an EMBL/GenBank/DDBJ whole genome shotgun (WGS) entry which is preliminary data.</text>
</comment>
<accession>A0ABV6QV10</accession>
<dbReference type="Pfam" id="PF03861">
    <property type="entry name" value="ANTAR"/>
    <property type="match status" value="1"/>
</dbReference>
<reference evidence="3 4" key="1">
    <citation type="submission" date="2024-09" db="EMBL/GenBank/DDBJ databases">
        <authorList>
            <person name="Sun Q."/>
            <person name="Mori K."/>
        </authorList>
    </citation>
    <scope>NUCLEOTIDE SEQUENCE [LARGE SCALE GENOMIC DNA]</scope>
    <source>
        <strain evidence="3 4">CGMCC 1.15906</strain>
    </source>
</reference>
<dbReference type="PROSITE" id="PS50921">
    <property type="entry name" value="ANTAR"/>
    <property type="match status" value="1"/>
</dbReference>
<evidence type="ECO:0000313" key="3">
    <source>
        <dbReference type="EMBL" id="MFC0627442.1"/>
    </source>
</evidence>
<keyword evidence="1" id="KW-0175">Coiled coil</keyword>
<dbReference type="SMART" id="SM01012">
    <property type="entry name" value="ANTAR"/>
    <property type="match status" value="1"/>
</dbReference>
<keyword evidence="4" id="KW-1185">Reference proteome</keyword>
<feature type="domain" description="ANTAR" evidence="2">
    <location>
        <begin position="28"/>
        <end position="89"/>
    </location>
</feature>
<evidence type="ECO:0000259" key="2">
    <source>
        <dbReference type="PROSITE" id="PS50921"/>
    </source>
</evidence>